<dbReference type="Proteomes" id="UP000054266">
    <property type="component" value="Unassembled WGS sequence"/>
</dbReference>
<accession>A0A0D2FPT5</accession>
<evidence type="ECO:0000256" key="1">
    <source>
        <dbReference type="SAM" id="Phobius"/>
    </source>
</evidence>
<feature type="transmembrane region" description="Helical" evidence="1">
    <location>
        <begin position="55"/>
        <end position="76"/>
    </location>
</feature>
<feature type="transmembrane region" description="Helical" evidence="1">
    <location>
        <begin position="135"/>
        <end position="161"/>
    </location>
</feature>
<feature type="transmembrane region" description="Helical" evidence="1">
    <location>
        <begin position="20"/>
        <end position="43"/>
    </location>
</feature>
<proteinExistence type="predicted"/>
<keyword evidence="3" id="KW-1185">Reference proteome</keyword>
<reference evidence="2 3" key="1">
    <citation type="submission" date="2015-01" db="EMBL/GenBank/DDBJ databases">
        <title>The Genome Sequence of Capronia semiimmersa CBS27337.</title>
        <authorList>
            <consortium name="The Broad Institute Genomics Platform"/>
            <person name="Cuomo C."/>
            <person name="de Hoog S."/>
            <person name="Gorbushina A."/>
            <person name="Stielow B."/>
            <person name="Teixiera M."/>
            <person name="Abouelleil A."/>
            <person name="Chapman S.B."/>
            <person name="Priest M."/>
            <person name="Young S.K."/>
            <person name="Wortman J."/>
            <person name="Nusbaum C."/>
            <person name="Birren B."/>
        </authorList>
    </citation>
    <scope>NUCLEOTIDE SEQUENCE [LARGE SCALE GENOMIC DNA]</scope>
    <source>
        <strain evidence="2 3">CBS 27337</strain>
    </source>
</reference>
<gene>
    <name evidence="2" type="ORF">PV04_04513</name>
</gene>
<keyword evidence="1" id="KW-0812">Transmembrane</keyword>
<protein>
    <submittedName>
        <fullName evidence="2">Uncharacterized protein</fullName>
    </submittedName>
</protein>
<keyword evidence="1" id="KW-0472">Membrane</keyword>
<sequence>MRIVTAHFEPFPCSGSAMQYACIGANVLFGAAGIVSSFANFILDPWANFDSQPKWMFMAFCSFAVAIFNIGGARILSARFRIVADSDVEPGYEISRYANLKVTFILSTILSFVLAIATGYLASLWRGAVAENIGFIAPCISGFVAVVVDFGAILADSWLFVQERRGFKRATSSELGQGAITI</sequence>
<evidence type="ECO:0000313" key="2">
    <source>
        <dbReference type="EMBL" id="KIW68575.1"/>
    </source>
</evidence>
<keyword evidence="1" id="KW-1133">Transmembrane helix</keyword>
<organism evidence="2 3">
    <name type="scientific">Phialophora macrospora</name>
    <dbReference type="NCBI Taxonomy" id="1851006"/>
    <lineage>
        <taxon>Eukaryota</taxon>
        <taxon>Fungi</taxon>
        <taxon>Dikarya</taxon>
        <taxon>Ascomycota</taxon>
        <taxon>Pezizomycotina</taxon>
        <taxon>Eurotiomycetes</taxon>
        <taxon>Chaetothyriomycetidae</taxon>
        <taxon>Chaetothyriales</taxon>
        <taxon>Herpotrichiellaceae</taxon>
        <taxon>Phialophora</taxon>
    </lineage>
</organism>
<dbReference type="AlphaFoldDB" id="A0A0D2FPT5"/>
<evidence type="ECO:0000313" key="3">
    <source>
        <dbReference type="Proteomes" id="UP000054266"/>
    </source>
</evidence>
<dbReference type="HOGENOM" id="CLU_1570455_0_0_1"/>
<dbReference type="EMBL" id="KN846958">
    <property type="protein sequence ID" value="KIW68575.1"/>
    <property type="molecule type" value="Genomic_DNA"/>
</dbReference>
<feature type="transmembrane region" description="Helical" evidence="1">
    <location>
        <begin position="102"/>
        <end position="123"/>
    </location>
</feature>
<name>A0A0D2FPT5_9EURO</name>